<feature type="region of interest" description="Disordered" evidence="2">
    <location>
        <begin position="259"/>
        <end position="302"/>
    </location>
</feature>
<evidence type="ECO:0000313" key="4">
    <source>
        <dbReference type="Proteomes" id="UP000288216"/>
    </source>
</evidence>
<dbReference type="EMBL" id="BFAA01015824">
    <property type="protein sequence ID" value="GCB78743.1"/>
    <property type="molecule type" value="Genomic_DNA"/>
</dbReference>
<gene>
    <name evidence="3" type="ORF">scyTo_0020142</name>
</gene>
<comment type="caution">
    <text evidence="3">The sequence shown here is derived from an EMBL/GenBank/DDBJ whole genome shotgun (WGS) entry which is preliminary data.</text>
</comment>
<feature type="compositionally biased region" description="Low complexity" evidence="2">
    <location>
        <begin position="282"/>
        <end position="302"/>
    </location>
</feature>
<organism evidence="3 4">
    <name type="scientific">Scyliorhinus torazame</name>
    <name type="common">Cloudy catshark</name>
    <name type="synonym">Catulus torazame</name>
    <dbReference type="NCBI Taxonomy" id="75743"/>
    <lineage>
        <taxon>Eukaryota</taxon>
        <taxon>Metazoa</taxon>
        <taxon>Chordata</taxon>
        <taxon>Craniata</taxon>
        <taxon>Vertebrata</taxon>
        <taxon>Chondrichthyes</taxon>
        <taxon>Elasmobranchii</taxon>
        <taxon>Galeomorphii</taxon>
        <taxon>Galeoidea</taxon>
        <taxon>Carcharhiniformes</taxon>
        <taxon>Scyliorhinidae</taxon>
        <taxon>Scyliorhinus</taxon>
    </lineage>
</organism>
<proteinExistence type="inferred from homology"/>
<evidence type="ECO:0000313" key="3">
    <source>
        <dbReference type="EMBL" id="GCB78743.1"/>
    </source>
</evidence>
<keyword evidence="4" id="KW-1185">Reference proteome</keyword>
<dbReference type="AlphaFoldDB" id="A0A401Q0C5"/>
<feature type="non-terminal residue" evidence="3">
    <location>
        <position position="1"/>
    </location>
</feature>
<dbReference type="OrthoDB" id="192208at2759"/>
<name>A0A401Q0C5_SCYTO</name>
<sequence>LRPKLPQIFLNKRPKIKHSDVVPKLVELQQYPGFKEKKPTKLPNNTVLEHVWEKVLQARRKQLKQTGYLAVLQELLISTLLQDLLLDTFWWLFLHLYQANYAVQCQLFDRISKNYVLLIMRCQSYLYGDRFLQELPSTLSQAVYVSFCCSFPQSWIQFHNDDFRSKVCNVVYQWFGGMCPTPRVYNNWNYNVLLPSEVKDMKSRTTIDTVHAKKKGTNLSLTDFHWLPSDSCDSETTESSSSSSSNEQSALKISFNMPMDSDTSSVKMNNIGSVHLKSSMEPSNQQLPKSSSSLSELCKSVF</sequence>
<dbReference type="Proteomes" id="UP000288216">
    <property type="component" value="Unassembled WGS sequence"/>
</dbReference>
<dbReference type="PANTHER" id="PTHR33560">
    <property type="entry name" value="PROTEIN FAM227B"/>
    <property type="match status" value="1"/>
</dbReference>
<dbReference type="Pfam" id="PF14922">
    <property type="entry name" value="FWWh"/>
    <property type="match status" value="1"/>
</dbReference>
<dbReference type="OMA" id="DMKSRTT"/>
<dbReference type="InterPro" id="IPR029417">
    <property type="entry name" value="FAM227"/>
</dbReference>
<evidence type="ECO:0000256" key="2">
    <source>
        <dbReference type="SAM" id="MobiDB-lite"/>
    </source>
</evidence>
<protein>
    <submittedName>
        <fullName evidence="3">Uncharacterized protein</fullName>
    </submittedName>
</protein>
<accession>A0A401Q0C5</accession>
<dbReference type="PANTHER" id="PTHR33560:SF1">
    <property type="entry name" value="PROTEIN FAM227A"/>
    <property type="match status" value="1"/>
</dbReference>
<feature type="compositionally biased region" description="Polar residues" evidence="2">
    <location>
        <begin position="261"/>
        <end position="272"/>
    </location>
</feature>
<dbReference type="STRING" id="75743.A0A401Q0C5"/>
<evidence type="ECO:0000256" key="1">
    <source>
        <dbReference type="ARBA" id="ARBA00008666"/>
    </source>
</evidence>
<reference evidence="3 4" key="1">
    <citation type="journal article" date="2018" name="Nat. Ecol. Evol.">
        <title>Shark genomes provide insights into elasmobranch evolution and the origin of vertebrates.</title>
        <authorList>
            <person name="Hara Y"/>
            <person name="Yamaguchi K"/>
            <person name="Onimaru K"/>
            <person name="Kadota M"/>
            <person name="Koyanagi M"/>
            <person name="Keeley SD"/>
            <person name="Tatsumi K"/>
            <person name="Tanaka K"/>
            <person name="Motone F"/>
            <person name="Kageyama Y"/>
            <person name="Nozu R"/>
            <person name="Adachi N"/>
            <person name="Nishimura O"/>
            <person name="Nakagawa R"/>
            <person name="Tanegashima C"/>
            <person name="Kiyatake I"/>
            <person name="Matsumoto R"/>
            <person name="Murakumo K"/>
            <person name="Nishida K"/>
            <person name="Terakita A"/>
            <person name="Kuratani S"/>
            <person name="Sato K"/>
            <person name="Hyodo S Kuraku.S."/>
        </authorList>
    </citation>
    <scope>NUCLEOTIDE SEQUENCE [LARGE SCALE GENOMIC DNA]</scope>
</reference>
<comment type="similarity">
    <text evidence="1">Belongs to the FAM227 family.</text>
</comment>